<proteinExistence type="predicted"/>
<evidence type="ECO:0000313" key="2">
    <source>
        <dbReference type="Proteomes" id="UP000010552"/>
    </source>
</evidence>
<accession>L5K4X3</accession>
<gene>
    <name evidence="1" type="ORF">PAL_GLEAN10023594</name>
</gene>
<sequence>MERIGLLYRLTYILTNLQRKESAPPQIIIQSAPKSSSRGGACGNGRRRVGGLGKEQRWRSDGVCGVPACGPGWAGPEAVECLCWLVRGKPRRPVTGERVSGGVAQPGEVQGTGARGAFLQPARASANVGFCRSCPRAAAPAFGGLSDHRSVSDAPLSVLVPCLRLPANSPGNCIHASVRLAAAALAIGLPFEEYLLLIIVLASRLCGHCFA</sequence>
<protein>
    <submittedName>
        <fullName evidence="1">Uncharacterized protein</fullName>
    </submittedName>
</protein>
<name>L5K4X3_PTEAL</name>
<dbReference type="Proteomes" id="UP000010552">
    <property type="component" value="Unassembled WGS sequence"/>
</dbReference>
<dbReference type="AlphaFoldDB" id="L5K4X3"/>
<organism evidence="1 2">
    <name type="scientific">Pteropus alecto</name>
    <name type="common">Black flying fox</name>
    <dbReference type="NCBI Taxonomy" id="9402"/>
    <lineage>
        <taxon>Eukaryota</taxon>
        <taxon>Metazoa</taxon>
        <taxon>Chordata</taxon>
        <taxon>Craniata</taxon>
        <taxon>Vertebrata</taxon>
        <taxon>Euteleostomi</taxon>
        <taxon>Mammalia</taxon>
        <taxon>Eutheria</taxon>
        <taxon>Laurasiatheria</taxon>
        <taxon>Chiroptera</taxon>
        <taxon>Yinpterochiroptera</taxon>
        <taxon>Pteropodoidea</taxon>
        <taxon>Pteropodidae</taxon>
        <taxon>Pteropodinae</taxon>
        <taxon>Pteropus</taxon>
    </lineage>
</organism>
<keyword evidence="2" id="KW-1185">Reference proteome</keyword>
<dbReference type="InParanoid" id="L5K4X3"/>
<reference evidence="2" key="1">
    <citation type="journal article" date="2013" name="Science">
        <title>Comparative analysis of bat genomes provides insight into the evolution of flight and immunity.</title>
        <authorList>
            <person name="Zhang G."/>
            <person name="Cowled C."/>
            <person name="Shi Z."/>
            <person name="Huang Z."/>
            <person name="Bishop-Lilly K.A."/>
            <person name="Fang X."/>
            <person name="Wynne J.W."/>
            <person name="Xiong Z."/>
            <person name="Baker M.L."/>
            <person name="Zhao W."/>
            <person name="Tachedjian M."/>
            <person name="Zhu Y."/>
            <person name="Zhou P."/>
            <person name="Jiang X."/>
            <person name="Ng J."/>
            <person name="Yang L."/>
            <person name="Wu L."/>
            <person name="Xiao J."/>
            <person name="Feng Y."/>
            <person name="Chen Y."/>
            <person name="Sun X."/>
            <person name="Zhang Y."/>
            <person name="Marsh G.A."/>
            <person name="Crameri G."/>
            <person name="Broder C.C."/>
            <person name="Frey K.G."/>
            <person name="Wang L.F."/>
            <person name="Wang J."/>
        </authorList>
    </citation>
    <scope>NUCLEOTIDE SEQUENCE [LARGE SCALE GENOMIC DNA]</scope>
</reference>
<dbReference type="EMBL" id="KB031042">
    <property type="protein sequence ID" value="ELK05523.1"/>
    <property type="molecule type" value="Genomic_DNA"/>
</dbReference>
<evidence type="ECO:0000313" key="1">
    <source>
        <dbReference type="EMBL" id="ELK05523.1"/>
    </source>
</evidence>